<dbReference type="Gramene" id="OB02G41850.1">
    <property type="protein sequence ID" value="OB02G41850.1"/>
    <property type="gene ID" value="OB02G41850"/>
</dbReference>
<dbReference type="AlphaFoldDB" id="J3LHR8"/>
<evidence type="ECO:0000313" key="2">
    <source>
        <dbReference type="EnsemblPlants" id="OB02G41850.1"/>
    </source>
</evidence>
<keyword evidence="3" id="KW-1185">Reference proteome</keyword>
<name>J3LHR8_ORYBR</name>
<protein>
    <submittedName>
        <fullName evidence="2">Uncharacterized protein</fullName>
    </submittedName>
</protein>
<dbReference type="EnsemblPlants" id="OB02G41850.1">
    <property type="protein sequence ID" value="OB02G41850.1"/>
    <property type="gene ID" value="OB02G41850"/>
</dbReference>
<sequence length="75" mass="8576">MSPWCSSAYLEPSDQTSQGSSDEKLNIFHPKPYPLPRLFFFFLVVEWSGEWSLPFYPSGHPSIPSRPVKLLPSSF</sequence>
<evidence type="ECO:0000313" key="3">
    <source>
        <dbReference type="Proteomes" id="UP000006038"/>
    </source>
</evidence>
<reference evidence="2" key="1">
    <citation type="submission" date="2013-04" db="UniProtKB">
        <authorList>
            <consortium name="EnsemblPlants"/>
        </authorList>
    </citation>
    <scope>IDENTIFICATION</scope>
</reference>
<organism evidence="2">
    <name type="scientific">Oryza brachyantha</name>
    <name type="common">malo sina</name>
    <dbReference type="NCBI Taxonomy" id="4533"/>
    <lineage>
        <taxon>Eukaryota</taxon>
        <taxon>Viridiplantae</taxon>
        <taxon>Streptophyta</taxon>
        <taxon>Embryophyta</taxon>
        <taxon>Tracheophyta</taxon>
        <taxon>Spermatophyta</taxon>
        <taxon>Magnoliopsida</taxon>
        <taxon>Liliopsida</taxon>
        <taxon>Poales</taxon>
        <taxon>Poaceae</taxon>
        <taxon>BOP clade</taxon>
        <taxon>Oryzoideae</taxon>
        <taxon>Oryzeae</taxon>
        <taxon>Oryzinae</taxon>
        <taxon>Oryza</taxon>
    </lineage>
</organism>
<dbReference type="HOGENOM" id="CLU_2678285_0_0_1"/>
<accession>J3LHR8</accession>
<evidence type="ECO:0000256" key="1">
    <source>
        <dbReference type="SAM" id="MobiDB-lite"/>
    </source>
</evidence>
<dbReference type="Proteomes" id="UP000006038">
    <property type="component" value="Unassembled WGS sequence"/>
</dbReference>
<proteinExistence type="predicted"/>
<feature type="region of interest" description="Disordered" evidence="1">
    <location>
        <begin position="1"/>
        <end position="23"/>
    </location>
</feature>